<dbReference type="EMBL" id="JYFE01000019">
    <property type="protein sequence ID" value="KIT17382.1"/>
    <property type="molecule type" value="Genomic_DNA"/>
</dbReference>
<feature type="transmembrane region" description="Helical" evidence="8">
    <location>
        <begin position="198"/>
        <end position="220"/>
    </location>
</feature>
<feature type="transmembrane region" description="Helical" evidence="8">
    <location>
        <begin position="137"/>
        <end position="161"/>
    </location>
</feature>
<feature type="transmembrane region" description="Helical" evidence="8">
    <location>
        <begin position="36"/>
        <end position="57"/>
    </location>
</feature>
<gene>
    <name evidence="9" type="ORF">jaqu_08710</name>
</gene>
<comment type="subcellular location">
    <subcellularLocation>
        <location evidence="1 8">Cell membrane</location>
        <topology evidence="1 8">Multi-pass membrane protein</topology>
    </subcellularLocation>
</comment>
<dbReference type="GO" id="GO:0005886">
    <property type="term" value="C:plasma membrane"/>
    <property type="evidence" value="ECO:0007669"/>
    <property type="project" value="UniProtKB-SubCell"/>
</dbReference>
<sequence>MDAFLPVSFPTFAWLTGIAILAGLVRGFAGFGTALIYVPLAGIVLPPIWVLITLTVMDLFGPLPNVPKAWREGRPRQVYALLLAAFPGLLLGLWLLDRLSEDAFRLLASMICLATVALMLAGWRWRGRMTPSVLASIGATSGTLGGVSGLPGPPVILAYVTAPLPVGAIRANVLLYLVGWDIMLGATLAFQGRLFGPPLVLGFALILPYIAANVVGARLFCPEAERLYRRIAFLLIGGAAIAALPIM</sequence>
<evidence type="ECO:0000256" key="5">
    <source>
        <dbReference type="ARBA" id="ARBA00022692"/>
    </source>
</evidence>
<dbReference type="AlphaFoldDB" id="A0A0D1CRI7"/>
<keyword evidence="3" id="KW-0813">Transport</keyword>
<keyword evidence="4 8" id="KW-1003">Cell membrane</keyword>
<dbReference type="RefSeq" id="WP_043917728.1">
    <property type="nucleotide sequence ID" value="NZ_FZPF01000001.1"/>
</dbReference>
<evidence type="ECO:0000256" key="8">
    <source>
        <dbReference type="RuleBase" id="RU363041"/>
    </source>
</evidence>
<protein>
    <recommendedName>
        <fullName evidence="8">Probable membrane transporter protein</fullName>
    </recommendedName>
</protein>
<proteinExistence type="inferred from homology"/>
<evidence type="ECO:0000256" key="4">
    <source>
        <dbReference type="ARBA" id="ARBA00022475"/>
    </source>
</evidence>
<keyword evidence="10" id="KW-1185">Reference proteome</keyword>
<evidence type="ECO:0000256" key="6">
    <source>
        <dbReference type="ARBA" id="ARBA00022989"/>
    </source>
</evidence>
<feature type="transmembrane region" description="Helical" evidence="8">
    <location>
        <begin position="173"/>
        <end position="192"/>
    </location>
</feature>
<feature type="transmembrane region" description="Helical" evidence="8">
    <location>
        <begin position="12"/>
        <end position="29"/>
    </location>
</feature>
<dbReference type="InterPro" id="IPR052017">
    <property type="entry name" value="TSUP"/>
</dbReference>
<feature type="transmembrane region" description="Helical" evidence="8">
    <location>
        <begin position="103"/>
        <end position="125"/>
    </location>
</feature>
<comment type="similarity">
    <text evidence="2 8">Belongs to the 4-toluene sulfonate uptake permease (TSUP) (TC 2.A.102) family.</text>
</comment>
<evidence type="ECO:0000256" key="3">
    <source>
        <dbReference type="ARBA" id="ARBA00022448"/>
    </source>
</evidence>
<organism evidence="9 10">
    <name type="scientific">Jannaschia aquimarina</name>
    <dbReference type="NCBI Taxonomy" id="935700"/>
    <lineage>
        <taxon>Bacteria</taxon>
        <taxon>Pseudomonadati</taxon>
        <taxon>Pseudomonadota</taxon>
        <taxon>Alphaproteobacteria</taxon>
        <taxon>Rhodobacterales</taxon>
        <taxon>Roseobacteraceae</taxon>
        <taxon>Jannaschia</taxon>
    </lineage>
</organism>
<keyword evidence="7 8" id="KW-0472">Membrane</keyword>
<dbReference type="PANTHER" id="PTHR30269:SF37">
    <property type="entry name" value="MEMBRANE TRANSPORTER PROTEIN"/>
    <property type="match status" value="1"/>
</dbReference>
<evidence type="ECO:0000313" key="10">
    <source>
        <dbReference type="Proteomes" id="UP000032232"/>
    </source>
</evidence>
<evidence type="ECO:0000256" key="1">
    <source>
        <dbReference type="ARBA" id="ARBA00004651"/>
    </source>
</evidence>
<dbReference type="Pfam" id="PF01925">
    <property type="entry name" value="TauE"/>
    <property type="match status" value="1"/>
</dbReference>
<evidence type="ECO:0000313" key="9">
    <source>
        <dbReference type="EMBL" id="KIT17382.1"/>
    </source>
</evidence>
<feature type="transmembrane region" description="Helical" evidence="8">
    <location>
        <begin position="77"/>
        <end position="96"/>
    </location>
</feature>
<dbReference type="PANTHER" id="PTHR30269">
    <property type="entry name" value="TRANSMEMBRANE PROTEIN YFCA"/>
    <property type="match status" value="1"/>
</dbReference>
<dbReference type="PATRIC" id="fig|935700.4.peg.916"/>
<evidence type="ECO:0000256" key="7">
    <source>
        <dbReference type="ARBA" id="ARBA00023136"/>
    </source>
</evidence>
<dbReference type="InterPro" id="IPR002781">
    <property type="entry name" value="TM_pro_TauE-like"/>
</dbReference>
<name>A0A0D1CRI7_9RHOB</name>
<feature type="transmembrane region" description="Helical" evidence="8">
    <location>
        <begin position="227"/>
        <end position="246"/>
    </location>
</feature>
<evidence type="ECO:0000256" key="2">
    <source>
        <dbReference type="ARBA" id="ARBA00009142"/>
    </source>
</evidence>
<keyword evidence="5 8" id="KW-0812">Transmembrane</keyword>
<keyword evidence="6 8" id="KW-1133">Transmembrane helix</keyword>
<comment type="caution">
    <text evidence="9">The sequence shown here is derived from an EMBL/GenBank/DDBJ whole genome shotgun (WGS) entry which is preliminary data.</text>
</comment>
<reference evidence="9 10" key="1">
    <citation type="submission" date="2015-02" db="EMBL/GenBank/DDBJ databases">
        <title>Genome Sequence of Jannaschia aquimarina DSM28248, a member of the Roseobacter clade.</title>
        <authorList>
            <person name="Voget S."/>
            <person name="Daniel R."/>
        </authorList>
    </citation>
    <scope>NUCLEOTIDE SEQUENCE [LARGE SCALE GENOMIC DNA]</scope>
    <source>
        <strain evidence="9 10">GSW-M26</strain>
    </source>
</reference>
<accession>A0A0D1CRI7</accession>
<dbReference type="Proteomes" id="UP000032232">
    <property type="component" value="Unassembled WGS sequence"/>
</dbReference>
<dbReference type="OrthoDB" id="9795324at2"/>